<dbReference type="Pfam" id="PF10433">
    <property type="entry name" value="Beta-prop_RSE1_1st"/>
    <property type="match status" value="1"/>
</dbReference>
<gene>
    <name evidence="7" type="primary">CFT1</name>
    <name evidence="7" type="ORF">SBRCBS47491_004013</name>
</gene>
<dbReference type="InterPro" id="IPR058543">
    <property type="entry name" value="Beta-prop_RSE1/DDB1/CPSF1_2nd"/>
</dbReference>
<feature type="region of interest" description="Disordered" evidence="3">
    <location>
        <begin position="480"/>
        <end position="541"/>
    </location>
</feature>
<comment type="caution">
    <text evidence="7">The sequence shown here is derived from an EMBL/GenBank/DDBJ whole genome shotgun (WGS) entry which is preliminary data.</text>
</comment>
<evidence type="ECO:0000313" key="8">
    <source>
        <dbReference type="Proteomes" id="UP001642406"/>
    </source>
</evidence>
<dbReference type="PANTHER" id="PTHR10644">
    <property type="entry name" value="DNA REPAIR/RNA PROCESSING CPSF FAMILY"/>
    <property type="match status" value="1"/>
</dbReference>
<feature type="domain" description="RSE1/DDB1/CPSF1 second beta-propeller" evidence="6">
    <location>
        <begin position="607"/>
        <end position="1011"/>
    </location>
</feature>
<feature type="compositionally biased region" description="Basic and acidic residues" evidence="3">
    <location>
        <begin position="482"/>
        <end position="495"/>
    </location>
</feature>
<evidence type="ECO:0000259" key="4">
    <source>
        <dbReference type="Pfam" id="PF03178"/>
    </source>
</evidence>
<accession>A0ABP0BJX0</accession>
<comment type="subcellular location">
    <subcellularLocation>
        <location evidence="1">Nucleus</location>
    </subcellularLocation>
</comment>
<feature type="region of interest" description="Disordered" evidence="3">
    <location>
        <begin position="1326"/>
        <end position="1390"/>
    </location>
</feature>
<dbReference type="InterPro" id="IPR018846">
    <property type="entry name" value="Beta-prop_RSE1/DDB1/CPSF1_1st"/>
</dbReference>
<feature type="domain" description="RSE1/DDB1/CPSF1 C-terminal" evidence="4">
    <location>
        <begin position="1081"/>
        <end position="1468"/>
    </location>
</feature>
<feature type="compositionally biased region" description="Low complexity" evidence="3">
    <location>
        <begin position="74"/>
        <end position="87"/>
    </location>
</feature>
<evidence type="ECO:0000259" key="5">
    <source>
        <dbReference type="Pfam" id="PF10433"/>
    </source>
</evidence>
<keyword evidence="2" id="KW-0539">Nucleus</keyword>
<evidence type="ECO:0000313" key="7">
    <source>
        <dbReference type="EMBL" id="CAK7219918.1"/>
    </source>
</evidence>
<evidence type="ECO:0000259" key="6">
    <source>
        <dbReference type="Pfam" id="PF23726"/>
    </source>
</evidence>
<feature type="region of interest" description="Disordered" evidence="3">
    <location>
        <begin position="229"/>
        <end position="248"/>
    </location>
</feature>
<feature type="domain" description="RSE1/DDB1/CPSF1 first beta-propeller" evidence="5">
    <location>
        <begin position="103"/>
        <end position="482"/>
    </location>
</feature>
<dbReference type="InterPro" id="IPR015943">
    <property type="entry name" value="WD40/YVTN_repeat-like_dom_sf"/>
</dbReference>
<dbReference type="InterPro" id="IPR050358">
    <property type="entry name" value="RSE1/DDB1/CFT1"/>
</dbReference>
<name>A0ABP0BJX0_9PEZI</name>
<feature type="region of interest" description="Disordered" evidence="3">
    <location>
        <begin position="66"/>
        <end position="92"/>
    </location>
</feature>
<keyword evidence="8" id="KW-1185">Reference proteome</keyword>
<dbReference type="EMBL" id="CAWUHC010000028">
    <property type="protein sequence ID" value="CAK7219918.1"/>
    <property type="molecule type" value="Genomic_DNA"/>
</dbReference>
<feature type="compositionally biased region" description="Acidic residues" evidence="3">
    <location>
        <begin position="496"/>
        <end position="518"/>
    </location>
</feature>
<dbReference type="Gene3D" id="2.130.10.10">
    <property type="entry name" value="YVTN repeat-like/Quinoprotein amine dehydrogenase"/>
    <property type="match status" value="2"/>
</dbReference>
<dbReference type="Pfam" id="PF03178">
    <property type="entry name" value="CPSF_A"/>
    <property type="match status" value="1"/>
</dbReference>
<feature type="compositionally biased region" description="Low complexity" evidence="3">
    <location>
        <begin position="1337"/>
        <end position="1354"/>
    </location>
</feature>
<proteinExistence type="predicted"/>
<dbReference type="Proteomes" id="UP001642406">
    <property type="component" value="Unassembled WGS sequence"/>
</dbReference>
<sequence>MQCYTELTPPTGVTHSLTLALTSARSSNLVVAKSSLLQIFTTKTVATDLDAAADASSTRQAPYAVGTGYDSRVNNGNNGNNNNNNSNEDNDGLDSSFLGGDLALLRSDKGVLTKLALVAEFTLAGTITGLARIKIAGTKSGGDALLLAFKDARLSLVEWDPECNDLSTISIHYYEQEELQGAPWAAPLGDYTNFLIADPGSRCAALKFGARNLAILPFRQADEEDIDMDDDWDEELDGPRPAKDNSTAVVTGAGGAIEDTPFAPSFVLRLSNLDPNLLHPVHLSFLHEYREPTFGILASSAMPSTVLGRRDCLSYMVFTLDLQQKASTTILSVANLPQDLFRVFPVPSPIGGALLLGTNELIHIDQSGRANGVAVNPFTKQSTSFGLADQSDLDLRLEGCNIEVLSPETGELLLVMNDGKIAVVTLVVDGRVVSGVTIKPVSQEAGGEALLSGVACLSKVGRQALFAGSENADSVVLGWSRKQSEATRRKPKAGDELFDDDQEDGEEMEDEEDDDDLYGDGPSTIQLNASTSGSSGKNSGELSFRVHDRLISIGPIRDMTFGKPPLTGEAAKHSSEKKTHSDLSLVCAVGRGRAGALALLNREINPEPIGVFDFPEAQALWTVCASKPIPKTIQGEKGGATVGDDYESPAQYDKFMIVAKKDEEDTETSDVYAVTGTGFEKLTGTEFEPAAGLTVQAGTMGKHKRIIQVLKSEVRCYDGDLGLSQILPMFDEDTGAEPKILSASIADQYLLVIRDDASAFVAEMNKDFELEEIERENETLVSTKWVTGCLYSDTQGIFSANPSEASDAKDSIFMFLLSEAGQFHIYSMPSLKQVYVADGLSYIPPLLSSDYTARRGTVKEELIELLVADLGDAVSKSPYLILRHANDDLTIYQPLRTASTSPSELAKSLRFSKIPNGAFAKASAAPTPANDDESPETRGMPLRAFDNIGGYSTVVLPGASPSFVLKSAKSLPRVINLQGAAVRSLSSFHTQGCERGFIYVDVQGTSRVCSLPASTNFAELGVCVRKVPLEHDANTVAYHPPSEVYAVGVSTLEPFELPKDESHRSEWAKENITFKPLVERGKLQLISPLSWSVIDTVEMEEYEVIMCVKTLNLEVSESTNERKHLVTVGTAIARGEDLAVRGRVYVYDVVTVVPEPGRPETNRKLKLVAKEDIPRGAVTALSEIGTQGLMLVAQGQKCLVRGLKEDGTLLPVAFMDMNCYVTSAKELPGTGLCVMADAFKGVWFTGYTEEPYRMILFGKSNTRLGAINVDLLPDGKDLFIVAADPEGNLHVLQFDPEHPKSLQGHLLLHRATFCTGAHFATSSILLPSTSPNEDDAATANGHTNGHANGHPNGHNDNEDDDMAIDGNGNGEGEDDDEHLASNPPPQHLLLASPTGVLASLAPLSEPEYRRLSSLAGQLATSLTHTAGLNPKGYRMAAGAAEDPAIEAPGVDAAVGRSVVDGALLARWAELGSGRKGEIAGRVGFASALDVRAALEGVLGWSRMAYF</sequence>
<dbReference type="InterPro" id="IPR004871">
    <property type="entry name" value="RSE1/DDB1/CPSF1_C"/>
</dbReference>
<organism evidence="7 8">
    <name type="scientific">Sporothrix bragantina</name>
    <dbReference type="NCBI Taxonomy" id="671064"/>
    <lineage>
        <taxon>Eukaryota</taxon>
        <taxon>Fungi</taxon>
        <taxon>Dikarya</taxon>
        <taxon>Ascomycota</taxon>
        <taxon>Pezizomycotina</taxon>
        <taxon>Sordariomycetes</taxon>
        <taxon>Sordariomycetidae</taxon>
        <taxon>Ophiostomatales</taxon>
        <taxon>Ophiostomataceae</taxon>
        <taxon>Sporothrix</taxon>
    </lineage>
</organism>
<evidence type="ECO:0000256" key="2">
    <source>
        <dbReference type="ARBA" id="ARBA00023242"/>
    </source>
</evidence>
<dbReference type="Pfam" id="PF23726">
    <property type="entry name" value="Beta-prop_RSE1_2nd"/>
    <property type="match status" value="1"/>
</dbReference>
<protein>
    <submittedName>
        <fullName evidence="7">mRNA cleavage and polyadenylation factor subunit</fullName>
    </submittedName>
</protein>
<evidence type="ECO:0000256" key="1">
    <source>
        <dbReference type="ARBA" id="ARBA00004123"/>
    </source>
</evidence>
<reference evidence="7 8" key="1">
    <citation type="submission" date="2024-01" db="EMBL/GenBank/DDBJ databases">
        <authorList>
            <person name="Allen C."/>
            <person name="Tagirdzhanova G."/>
        </authorList>
    </citation>
    <scope>NUCLEOTIDE SEQUENCE [LARGE SCALE GENOMIC DNA]</scope>
</reference>
<feature type="compositionally biased region" description="Polar residues" evidence="3">
    <location>
        <begin position="523"/>
        <end position="541"/>
    </location>
</feature>
<evidence type="ECO:0000256" key="3">
    <source>
        <dbReference type="SAM" id="MobiDB-lite"/>
    </source>
</evidence>